<organism evidence="1 2">
    <name type="scientific">Legionella dresdenensis</name>
    <dbReference type="NCBI Taxonomy" id="450200"/>
    <lineage>
        <taxon>Bacteria</taxon>
        <taxon>Pseudomonadati</taxon>
        <taxon>Pseudomonadota</taxon>
        <taxon>Gammaproteobacteria</taxon>
        <taxon>Legionellales</taxon>
        <taxon>Legionellaceae</taxon>
        <taxon>Legionella</taxon>
    </lineage>
</organism>
<gene>
    <name evidence="1" type="ORF">ACFORL_12540</name>
</gene>
<accession>A0ABV8CIH8</accession>
<evidence type="ECO:0000313" key="2">
    <source>
        <dbReference type="Proteomes" id="UP001595758"/>
    </source>
</evidence>
<evidence type="ECO:0008006" key="3">
    <source>
        <dbReference type="Google" id="ProtNLM"/>
    </source>
</evidence>
<dbReference type="RefSeq" id="WP_382344562.1">
    <property type="nucleotide sequence ID" value="NZ_JBHSAB010000031.1"/>
</dbReference>
<name>A0ABV8CIH8_9GAMM</name>
<evidence type="ECO:0000313" key="1">
    <source>
        <dbReference type="EMBL" id="MFC3909897.1"/>
    </source>
</evidence>
<proteinExistence type="predicted"/>
<protein>
    <recommendedName>
        <fullName evidence="3">Dot/Icm T4SS effector</fullName>
    </recommendedName>
</protein>
<reference evidence="2" key="1">
    <citation type="journal article" date="2019" name="Int. J. Syst. Evol. Microbiol.">
        <title>The Global Catalogue of Microorganisms (GCM) 10K type strain sequencing project: providing services to taxonomists for standard genome sequencing and annotation.</title>
        <authorList>
            <consortium name="The Broad Institute Genomics Platform"/>
            <consortium name="The Broad Institute Genome Sequencing Center for Infectious Disease"/>
            <person name="Wu L."/>
            <person name="Ma J."/>
        </authorList>
    </citation>
    <scope>NUCLEOTIDE SEQUENCE [LARGE SCALE GENOMIC DNA]</scope>
    <source>
        <strain evidence="2">CCUG 59858</strain>
    </source>
</reference>
<comment type="caution">
    <text evidence="1">The sequence shown here is derived from an EMBL/GenBank/DDBJ whole genome shotgun (WGS) entry which is preliminary data.</text>
</comment>
<keyword evidence="2" id="KW-1185">Reference proteome</keyword>
<sequence length="235" mass="27342">MPCYDFVLYPRASLELEEYLRDLSRRPASELQQFKAKASNLLQQLSIVKNPYSILFTMANLLIAEQFSRWIIHYSKSYNNREKWLTFSYNYRTINVDLIAETIEEKRSYAISEIIYPALNRFSSLRNLFPNLDDNYLRYEALKIREINWNAICFQIESNVVNPPNAALAADLSASEDTLNQETIPLLTDEEEMEEEEAAQILLQLTTYPGYFFNRGLNKDNSNVVSAFQQGTELS</sequence>
<dbReference type="Proteomes" id="UP001595758">
    <property type="component" value="Unassembled WGS sequence"/>
</dbReference>
<dbReference type="EMBL" id="JBHSAB010000031">
    <property type="protein sequence ID" value="MFC3909897.1"/>
    <property type="molecule type" value="Genomic_DNA"/>
</dbReference>